<comment type="caution">
    <text evidence="2">The sequence shown here is derived from an EMBL/GenBank/DDBJ whole genome shotgun (WGS) entry which is preliminary data.</text>
</comment>
<organism evidence="2 3">
    <name type="scientific">Metarhizium rileyi (strain RCEF 4871)</name>
    <name type="common">Nomuraea rileyi</name>
    <dbReference type="NCBI Taxonomy" id="1649241"/>
    <lineage>
        <taxon>Eukaryota</taxon>
        <taxon>Fungi</taxon>
        <taxon>Dikarya</taxon>
        <taxon>Ascomycota</taxon>
        <taxon>Pezizomycotina</taxon>
        <taxon>Sordariomycetes</taxon>
        <taxon>Hypocreomycetidae</taxon>
        <taxon>Hypocreales</taxon>
        <taxon>Clavicipitaceae</taxon>
        <taxon>Metarhizium</taxon>
    </lineage>
</organism>
<dbReference type="Gene3D" id="3.30.870.10">
    <property type="entry name" value="Endonuclease Chain A"/>
    <property type="match status" value="2"/>
</dbReference>
<name>A0A5C6GMS4_METRR</name>
<dbReference type="AlphaFoldDB" id="A0A5C6GMS4"/>
<dbReference type="PANTHER" id="PTHR21248:SF11">
    <property type="entry name" value="PLD PHOSPHODIESTERASE DOMAIN-CONTAINING PROTEIN"/>
    <property type="match status" value="1"/>
</dbReference>
<evidence type="ECO:0000313" key="2">
    <source>
        <dbReference type="EMBL" id="TWU77771.1"/>
    </source>
</evidence>
<dbReference type="CDD" id="cd00138">
    <property type="entry name" value="PLDc_SF"/>
    <property type="match status" value="1"/>
</dbReference>
<sequence length="554" mass="61842">MMTSDISSSHLLLAPRNRATHHHDSWANLSQTSANITAALSQQHTGTVAHQLSHGKLHEMSTPWEFPLSFVRPWKELLLSRQREQLGDFPNHHARDPESLITTSAPQTLYVGTGHSIFTRGILPAILSAKFSVHFVTCYWAASPSLEAIRDTLLQLAASRIADGSAARNTLQVTIGFSSWGLFQKLFHTTSRDGKLYPPSQWAKLGLPDQRALTSGGIQLTVKSLFFTPLSVMHPKFVIIDGTSAFVPSCNVSWERWFEGCLALRGDLVQTLLAFHERVWGTGPGQSSVVEAGEGRDGGLPVQEGDSRTVDTANSDTAFLPEDETSAIRSLKIASTDDIPTILLPSSHHRNPRFSLFPFLSQSHLPMTPLNAALLTLFANARRQITILTPNVTSWPVLQALLEALGRGVDVQIRTNKRMMLIEQLVTAGTTTSWCLNKFVRQYQQLKDKSQPSDVEAPPVSLGKLEILYYKPASRRKGRDDEPVVSHFKMTMVDEEYLVLGSGNMDRASWWTSQELGILFFVPGLDWHKLWDGVLEKRMEVYYRSRDDQRRVPG</sequence>
<accession>A0A5C6GMS4</accession>
<protein>
    <recommendedName>
        <fullName evidence="1">PLD phosphodiesterase domain-containing protein</fullName>
    </recommendedName>
</protein>
<dbReference type="SMART" id="SM00155">
    <property type="entry name" value="PLDc"/>
    <property type="match status" value="2"/>
</dbReference>
<dbReference type="InterPro" id="IPR001736">
    <property type="entry name" value="PLipase_D/transphosphatidylase"/>
</dbReference>
<dbReference type="InterPro" id="IPR025202">
    <property type="entry name" value="PLD-like_dom"/>
</dbReference>
<dbReference type="GO" id="GO:0032049">
    <property type="term" value="P:cardiolipin biosynthetic process"/>
    <property type="evidence" value="ECO:0007669"/>
    <property type="project" value="UniProtKB-ARBA"/>
</dbReference>
<dbReference type="EMBL" id="SBHS01000003">
    <property type="protein sequence ID" value="TWU77771.1"/>
    <property type="molecule type" value="Genomic_DNA"/>
</dbReference>
<reference evidence="3" key="1">
    <citation type="submission" date="2018-12" db="EMBL/GenBank/DDBJ databases">
        <title>The complete genome of Metarhizium rileyi, a key fungal pathogen of Lepidoptera.</title>
        <authorList>
            <person name="Binneck E."/>
            <person name="Lastra C.C.L."/>
            <person name="Sosa-Gomez D.R."/>
        </authorList>
    </citation>
    <scope>NUCLEOTIDE SEQUENCE [LARGE SCALE GENOMIC DNA]</scope>
    <source>
        <strain evidence="3">Cep018-CH2</strain>
    </source>
</reference>
<dbReference type="SUPFAM" id="SSF56024">
    <property type="entry name" value="Phospholipase D/nuclease"/>
    <property type="match status" value="2"/>
</dbReference>
<dbReference type="PANTHER" id="PTHR21248">
    <property type="entry name" value="CARDIOLIPIN SYNTHASE"/>
    <property type="match status" value="1"/>
</dbReference>
<evidence type="ECO:0000313" key="3">
    <source>
        <dbReference type="Proteomes" id="UP000317257"/>
    </source>
</evidence>
<dbReference type="Proteomes" id="UP000317257">
    <property type="component" value="Unassembled WGS sequence"/>
</dbReference>
<evidence type="ECO:0000259" key="1">
    <source>
        <dbReference type="PROSITE" id="PS50035"/>
    </source>
</evidence>
<gene>
    <name evidence="2" type="ORF">ED733_008674</name>
</gene>
<dbReference type="PROSITE" id="PS50035">
    <property type="entry name" value="PLD"/>
    <property type="match status" value="2"/>
</dbReference>
<proteinExistence type="predicted"/>
<feature type="domain" description="PLD phosphodiesterase" evidence="1">
    <location>
        <begin position="482"/>
        <end position="509"/>
    </location>
</feature>
<dbReference type="GO" id="GO:0030572">
    <property type="term" value="F:phosphatidyltransferase activity"/>
    <property type="evidence" value="ECO:0007669"/>
    <property type="project" value="UniProtKB-ARBA"/>
</dbReference>
<dbReference type="Pfam" id="PF13091">
    <property type="entry name" value="PLDc_2"/>
    <property type="match status" value="1"/>
</dbReference>
<feature type="domain" description="PLD phosphodiesterase" evidence="1">
    <location>
        <begin position="229"/>
        <end position="256"/>
    </location>
</feature>